<comment type="caution">
    <text evidence="1">The sequence shown here is derived from an EMBL/GenBank/DDBJ whole genome shotgun (WGS) entry which is preliminary data.</text>
</comment>
<sequence length="99" mass="11260">MPKIDEYEFAVQADPCWGIWDIMDTSAALDSYPQGNLWLHSRWIDDPCHLRIGPRAFGGDLCFNVRVCDATTPVKKASWGQLKSIYRRSEGQEVEVGDK</sequence>
<dbReference type="Proteomes" id="UP000319836">
    <property type="component" value="Unassembled WGS sequence"/>
</dbReference>
<proteinExistence type="predicted"/>
<gene>
    <name evidence="1" type="ORF">E6K80_14835</name>
</gene>
<dbReference type="EMBL" id="VBPA01000428">
    <property type="protein sequence ID" value="TMQ67888.1"/>
    <property type="molecule type" value="Genomic_DNA"/>
</dbReference>
<name>A0A538TWC1_UNCEI</name>
<organism evidence="1 2">
    <name type="scientific">Eiseniibacteriota bacterium</name>
    <dbReference type="NCBI Taxonomy" id="2212470"/>
    <lineage>
        <taxon>Bacteria</taxon>
        <taxon>Candidatus Eiseniibacteriota</taxon>
    </lineage>
</organism>
<protein>
    <submittedName>
        <fullName evidence="1">Uncharacterized protein</fullName>
    </submittedName>
</protein>
<reference evidence="1 2" key="1">
    <citation type="journal article" date="2019" name="Nat. Microbiol.">
        <title>Mediterranean grassland soil C-N compound turnover is dependent on rainfall and depth, and is mediated by genomically divergent microorganisms.</title>
        <authorList>
            <person name="Diamond S."/>
            <person name="Andeer P.F."/>
            <person name="Li Z."/>
            <person name="Crits-Christoph A."/>
            <person name="Burstein D."/>
            <person name="Anantharaman K."/>
            <person name="Lane K.R."/>
            <person name="Thomas B.C."/>
            <person name="Pan C."/>
            <person name="Northen T.R."/>
            <person name="Banfield J.F."/>
        </authorList>
    </citation>
    <scope>NUCLEOTIDE SEQUENCE [LARGE SCALE GENOMIC DNA]</scope>
    <source>
        <strain evidence="1">WS_10</strain>
    </source>
</reference>
<evidence type="ECO:0000313" key="1">
    <source>
        <dbReference type="EMBL" id="TMQ67888.1"/>
    </source>
</evidence>
<dbReference type="AlphaFoldDB" id="A0A538TWC1"/>
<accession>A0A538TWC1</accession>
<evidence type="ECO:0000313" key="2">
    <source>
        <dbReference type="Proteomes" id="UP000319836"/>
    </source>
</evidence>